<name>A0A9J6RA02_9BACI</name>
<evidence type="ECO:0000313" key="3">
    <source>
        <dbReference type="Proteomes" id="UP001084197"/>
    </source>
</evidence>
<comment type="caution">
    <text evidence="2">The sequence shown here is derived from an EMBL/GenBank/DDBJ whole genome shotgun (WGS) entry which is preliminary data.</text>
</comment>
<evidence type="ECO:0000256" key="1">
    <source>
        <dbReference type="SAM" id="Phobius"/>
    </source>
</evidence>
<protein>
    <submittedName>
        <fullName evidence="2">Uncharacterized protein</fullName>
    </submittedName>
</protein>
<dbReference type="Proteomes" id="UP001084197">
    <property type="component" value="Unassembled WGS sequence"/>
</dbReference>
<accession>A0A9J6RA02</accession>
<keyword evidence="1" id="KW-0472">Membrane</keyword>
<keyword evidence="1" id="KW-0812">Transmembrane</keyword>
<organism evidence="2 3">
    <name type="scientific">Natronobacillus azotifigens</name>
    <dbReference type="NCBI Taxonomy" id="472978"/>
    <lineage>
        <taxon>Bacteria</taxon>
        <taxon>Bacillati</taxon>
        <taxon>Bacillota</taxon>
        <taxon>Bacilli</taxon>
        <taxon>Bacillales</taxon>
        <taxon>Bacillaceae</taxon>
        <taxon>Natronobacillus</taxon>
    </lineage>
</organism>
<feature type="transmembrane region" description="Helical" evidence="1">
    <location>
        <begin position="7"/>
        <end position="26"/>
    </location>
</feature>
<keyword evidence="1" id="KW-1133">Transmembrane helix</keyword>
<sequence length="79" mass="9077">MKSLLKDIALLLVKIPLAYFFFRLLLDVLNHLVSLFRIPIHSIPNFFAFIFVLPIIIMLAYAAASKLVNLATEKFGWEI</sequence>
<reference evidence="2" key="1">
    <citation type="submission" date="2022-11" db="EMBL/GenBank/DDBJ databases">
        <title>WGS of Natronobacillus azotifigens 24KS-1, an anaerobic diazotrophic haloalkaliphile from soda-rich habitats.</title>
        <authorList>
            <person name="Sorokin D.Y."/>
            <person name="Merkel A.Y."/>
        </authorList>
    </citation>
    <scope>NUCLEOTIDE SEQUENCE</scope>
    <source>
        <strain evidence="2">24KS-1</strain>
    </source>
</reference>
<dbReference type="EMBL" id="JAPRAT010000003">
    <property type="protein sequence ID" value="MCZ0702124.1"/>
    <property type="molecule type" value="Genomic_DNA"/>
</dbReference>
<dbReference type="AlphaFoldDB" id="A0A9J6RA02"/>
<evidence type="ECO:0000313" key="2">
    <source>
        <dbReference type="EMBL" id="MCZ0702124.1"/>
    </source>
</evidence>
<dbReference type="RefSeq" id="WP_268778891.1">
    <property type="nucleotide sequence ID" value="NZ_JAPRAT010000003.1"/>
</dbReference>
<keyword evidence="3" id="KW-1185">Reference proteome</keyword>
<feature type="transmembrane region" description="Helical" evidence="1">
    <location>
        <begin position="46"/>
        <end position="64"/>
    </location>
</feature>
<gene>
    <name evidence="2" type="ORF">OWO01_02730</name>
</gene>
<proteinExistence type="predicted"/>